<evidence type="ECO:0000313" key="5">
    <source>
        <dbReference type="Proteomes" id="UP000238220"/>
    </source>
</evidence>
<feature type="chain" id="PRO_5015778865" description="GH16 domain-containing protein" evidence="2">
    <location>
        <begin position="25"/>
        <end position="318"/>
    </location>
</feature>
<dbReference type="CDD" id="cd08023">
    <property type="entry name" value="GH16_laminarinase_like"/>
    <property type="match status" value="1"/>
</dbReference>
<keyword evidence="5" id="KW-1185">Reference proteome</keyword>
<reference evidence="4 5" key="1">
    <citation type="submission" date="2018-02" db="EMBL/GenBank/DDBJ databases">
        <title>Genome sequencing of Solimonas sp. HR-BB.</title>
        <authorList>
            <person name="Lee Y."/>
            <person name="Jeon C.O."/>
        </authorList>
    </citation>
    <scope>NUCLEOTIDE SEQUENCE [LARGE SCALE GENOMIC DNA]</scope>
    <source>
        <strain evidence="4 5">HR-BB</strain>
    </source>
</reference>
<dbReference type="InterPro" id="IPR050546">
    <property type="entry name" value="Glycosyl_Hydrlase_16"/>
</dbReference>
<comment type="caution">
    <text evidence="4">The sequence shown here is derived from an EMBL/GenBank/DDBJ whole genome shotgun (WGS) entry which is preliminary data.</text>
</comment>
<protein>
    <recommendedName>
        <fullName evidence="3">GH16 domain-containing protein</fullName>
    </recommendedName>
</protein>
<proteinExistence type="inferred from homology"/>
<accession>A0A2S5TH33</accession>
<name>A0A2S5TH33_9GAMM</name>
<dbReference type="InterPro" id="IPR000757">
    <property type="entry name" value="Beta-glucanase-like"/>
</dbReference>
<dbReference type="PROSITE" id="PS51762">
    <property type="entry name" value="GH16_2"/>
    <property type="match status" value="1"/>
</dbReference>
<dbReference type="Gene3D" id="2.60.120.200">
    <property type="match status" value="1"/>
</dbReference>
<dbReference type="PANTHER" id="PTHR10963">
    <property type="entry name" value="GLYCOSYL HYDROLASE-RELATED"/>
    <property type="match status" value="1"/>
</dbReference>
<dbReference type="GO" id="GO:0004553">
    <property type="term" value="F:hydrolase activity, hydrolyzing O-glycosyl compounds"/>
    <property type="evidence" value="ECO:0007669"/>
    <property type="project" value="InterPro"/>
</dbReference>
<dbReference type="GO" id="GO:0005975">
    <property type="term" value="P:carbohydrate metabolic process"/>
    <property type="evidence" value="ECO:0007669"/>
    <property type="project" value="InterPro"/>
</dbReference>
<comment type="similarity">
    <text evidence="1">Belongs to the glycosyl hydrolase 16 family.</text>
</comment>
<dbReference type="SUPFAM" id="SSF49899">
    <property type="entry name" value="Concanavalin A-like lectins/glucanases"/>
    <property type="match status" value="1"/>
</dbReference>
<dbReference type="Proteomes" id="UP000238220">
    <property type="component" value="Unassembled WGS sequence"/>
</dbReference>
<evidence type="ECO:0000313" key="4">
    <source>
        <dbReference type="EMBL" id="PPE74271.1"/>
    </source>
</evidence>
<organism evidence="4 5">
    <name type="scientific">Solimonas fluminis</name>
    <dbReference type="NCBI Taxonomy" id="2086571"/>
    <lineage>
        <taxon>Bacteria</taxon>
        <taxon>Pseudomonadati</taxon>
        <taxon>Pseudomonadota</taxon>
        <taxon>Gammaproteobacteria</taxon>
        <taxon>Nevskiales</taxon>
        <taxon>Nevskiaceae</taxon>
        <taxon>Solimonas</taxon>
    </lineage>
</organism>
<dbReference type="EMBL" id="PSNW01000004">
    <property type="protein sequence ID" value="PPE74271.1"/>
    <property type="molecule type" value="Genomic_DNA"/>
</dbReference>
<dbReference type="PANTHER" id="PTHR10963:SF60">
    <property type="entry name" value="GRAM-NEGATIVE BACTERIA-BINDING PROTEIN 1-RELATED"/>
    <property type="match status" value="1"/>
</dbReference>
<dbReference type="RefSeq" id="WP_104230159.1">
    <property type="nucleotide sequence ID" value="NZ_PSNW01000004.1"/>
</dbReference>
<gene>
    <name evidence="4" type="ORF">C3942_09590</name>
</gene>
<keyword evidence="2" id="KW-0732">Signal</keyword>
<evidence type="ECO:0000256" key="2">
    <source>
        <dbReference type="SAM" id="SignalP"/>
    </source>
</evidence>
<sequence length="318" mass="34199">MPTRFASVVLTPILAVSAAVGAQAAGAATCADWKPNLANELSCNLNLIGPPQTAQPAPGMIDPAGCGATVVKSDGTPWQCTFSDNFDGIDLDRSKWVPQTNFVNGSNTVYACYIDDPAVISVSGGNLNLSVKEMPQPVAGCPSNRAGSRFAAGQISTYYLFSQKYGRFEARIKVPSASAPGLQEAFWLWPDVRYHSTALWPLSGEIDIVETYSQYPNLAIPFLHYSADLLGPQPGVNTAWTCQANRGEWNTYTLEWTANRLEVLVNGQSCLVNNSNDSAFDKRYIIALTQALGTGANAYGGVGMLPATTQVDYVRVWQ</sequence>
<dbReference type="AlphaFoldDB" id="A0A2S5TH33"/>
<dbReference type="OrthoDB" id="9809583at2"/>
<feature type="signal peptide" evidence="2">
    <location>
        <begin position="1"/>
        <end position="24"/>
    </location>
</feature>
<evidence type="ECO:0000256" key="1">
    <source>
        <dbReference type="ARBA" id="ARBA00006865"/>
    </source>
</evidence>
<evidence type="ECO:0000259" key="3">
    <source>
        <dbReference type="PROSITE" id="PS51762"/>
    </source>
</evidence>
<feature type="domain" description="GH16" evidence="3">
    <location>
        <begin position="50"/>
        <end position="318"/>
    </location>
</feature>
<dbReference type="Pfam" id="PF00722">
    <property type="entry name" value="Glyco_hydro_16"/>
    <property type="match status" value="1"/>
</dbReference>
<dbReference type="InterPro" id="IPR013320">
    <property type="entry name" value="ConA-like_dom_sf"/>
</dbReference>